<evidence type="ECO:0008006" key="3">
    <source>
        <dbReference type="Google" id="ProtNLM"/>
    </source>
</evidence>
<dbReference type="SUPFAM" id="SSF56672">
    <property type="entry name" value="DNA/RNA polymerases"/>
    <property type="match status" value="1"/>
</dbReference>
<dbReference type="GO" id="GO:0071897">
    <property type="term" value="P:DNA biosynthetic process"/>
    <property type="evidence" value="ECO:0007669"/>
    <property type="project" value="UniProtKB-ARBA"/>
</dbReference>
<dbReference type="EMBL" id="JBFDAA010000002">
    <property type="protein sequence ID" value="KAL1140008.1"/>
    <property type="molecule type" value="Genomic_DNA"/>
</dbReference>
<dbReference type="Gene3D" id="3.10.10.10">
    <property type="entry name" value="HIV Type 1 Reverse Transcriptase, subunit A, domain 1"/>
    <property type="match status" value="1"/>
</dbReference>
<dbReference type="PANTHER" id="PTHR24559">
    <property type="entry name" value="TRANSPOSON TY3-I GAG-POL POLYPROTEIN"/>
    <property type="match status" value="1"/>
</dbReference>
<dbReference type="InterPro" id="IPR043502">
    <property type="entry name" value="DNA/RNA_pol_sf"/>
</dbReference>
<accession>A0ABD0ZCJ3</accession>
<organism evidence="1 2">
    <name type="scientific">Ranatra chinensis</name>
    <dbReference type="NCBI Taxonomy" id="642074"/>
    <lineage>
        <taxon>Eukaryota</taxon>
        <taxon>Metazoa</taxon>
        <taxon>Ecdysozoa</taxon>
        <taxon>Arthropoda</taxon>
        <taxon>Hexapoda</taxon>
        <taxon>Insecta</taxon>
        <taxon>Pterygota</taxon>
        <taxon>Neoptera</taxon>
        <taxon>Paraneoptera</taxon>
        <taxon>Hemiptera</taxon>
        <taxon>Heteroptera</taxon>
        <taxon>Panheteroptera</taxon>
        <taxon>Nepomorpha</taxon>
        <taxon>Nepidae</taxon>
        <taxon>Ranatrinae</taxon>
        <taxon>Ranatra</taxon>
    </lineage>
</organism>
<sequence>MNWLENVDRCECRIVTVAGNKDMIGEKEIELWGLVGEKKKAKVHIAEIPEKLYDMILGTDLMRPLRCYVKFKRGNWRVRLGKKSYRVWGETNGEQQTGVQIITEGTLQQKTMESFYDVTYKEGDKLSTTDRVKHSIDLTNDRAVYVKPRRYPVAFREIIKEHIKEMLETGVIRESVSAYNSPLWLVPKKLDKSGVQKYRVVVDYRELNKRTK</sequence>
<protein>
    <recommendedName>
        <fullName evidence="3">Reverse transcriptase</fullName>
    </recommendedName>
</protein>
<dbReference type="AlphaFoldDB" id="A0ABD0ZCJ3"/>
<reference evidence="1 2" key="1">
    <citation type="submission" date="2024-07" db="EMBL/GenBank/DDBJ databases">
        <title>Chromosome-level genome assembly of the water stick insect Ranatra chinensis (Heteroptera: Nepidae).</title>
        <authorList>
            <person name="Liu X."/>
        </authorList>
    </citation>
    <scope>NUCLEOTIDE SEQUENCE [LARGE SCALE GENOMIC DNA]</scope>
    <source>
        <strain evidence="1">Cailab_2021Rc</strain>
        <tissue evidence="1">Muscle</tissue>
    </source>
</reference>
<evidence type="ECO:0000313" key="2">
    <source>
        <dbReference type="Proteomes" id="UP001558652"/>
    </source>
</evidence>
<gene>
    <name evidence="1" type="ORF">AAG570_006985</name>
</gene>
<comment type="caution">
    <text evidence="1">The sequence shown here is derived from an EMBL/GenBank/DDBJ whole genome shotgun (WGS) entry which is preliminary data.</text>
</comment>
<name>A0ABD0ZCJ3_9HEMI</name>
<evidence type="ECO:0000313" key="1">
    <source>
        <dbReference type="EMBL" id="KAL1140008.1"/>
    </source>
</evidence>
<dbReference type="InterPro" id="IPR053134">
    <property type="entry name" value="RNA-dir_DNA_polymerase"/>
</dbReference>
<keyword evidence="2" id="KW-1185">Reference proteome</keyword>
<dbReference type="Proteomes" id="UP001558652">
    <property type="component" value="Unassembled WGS sequence"/>
</dbReference>
<proteinExistence type="predicted"/>
<dbReference type="PANTHER" id="PTHR24559:SF435">
    <property type="entry name" value="RIBONUCLEASE H"/>
    <property type="match status" value="1"/>
</dbReference>